<feature type="region of interest" description="Disordered" evidence="2">
    <location>
        <begin position="136"/>
        <end position="175"/>
    </location>
</feature>
<gene>
    <name evidence="3" type="ORF">TeGR_g10527</name>
</gene>
<proteinExistence type="predicted"/>
<reference evidence="3 4" key="1">
    <citation type="journal article" date="2023" name="Commun. Biol.">
        <title>Genome analysis of Parmales, the sister group of diatoms, reveals the evolutionary specialization of diatoms from phago-mixotrophs to photoautotrophs.</title>
        <authorList>
            <person name="Ban H."/>
            <person name="Sato S."/>
            <person name="Yoshikawa S."/>
            <person name="Yamada K."/>
            <person name="Nakamura Y."/>
            <person name="Ichinomiya M."/>
            <person name="Sato N."/>
            <person name="Blanc-Mathieu R."/>
            <person name="Endo H."/>
            <person name="Kuwata A."/>
            <person name="Ogata H."/>
        </authorList>
    </citation>
    <scope>NUCLEOTIDE SEQUENCE [LARGE SCALE GENOMIC DNA]</scope>
</reference>
<dbReference type="Proteomes" id="UP001165060">
    <property type="component" value="Unassembled WGS sequence"/>
</dbReference>
<keyword evidence="1" id="KW-0175">Coiled coil</keyword>
<organism evidence="3 4">
    <name type="scientific">Tetraparma gracilis</name>
    <dbReference type="NCBI Taxonomy" id="2962635"/>
    <lineage>
        <taxon>Eukaryota</taxon>
        <taxon>Sar</taxon>
        <taxon>Stramenopiles</taxon>
        <taxon>Ochrophyta</taxon>
        <taxon>Bolidophyceae</taxon>
        <taxon>Parmales</taxon>
        <taxon>Triparmaceae</taxon>
        <taxon>Tetraparma</taxon>
    </lineage>
</organism>
<evidence type="ECO:0000313" key="3">
    <source>
        <dbReference type="EMBL" id="GMI27734.1"/>
    </source>
</evidence>
<dbReference type="Gene3D" id="3.90.190.10">
    <property type="entry name" value="Protein tyrosine phosphatase superfamily"/>
    <property type="match status" value="1"/>
</dbReference>
<evidence type="ECO:0000256" key="2">
    <source>
        <dbReference type="SAM" id="MobiDB-lite"/>
    </source>
</evidence>
<dbReference type="EMBL" id="BRYB01002934">
    <property type="protein sequence ID" value="GMI27734.1"/>
    <property type="molecule type" value="Genomic_DNA"/>
</dbReference>
<feature type="compositionally biased region" description="Basic and acidic residues" evidence="2">
    <location>
        <begin position="148"/>
        <end position="173"/>
    </location>
</feature>
<evidence type="ECO:0000256" key="1">
    <source>
        <dbReference type="SAM" id="Coils"/>
    </source>
</evidence>
<keyword evidence="4" id="KW-1185">Reference proteome</keyword>
<evidence type="ECO:0000313" key="4">
    <source>
        <dbReference type="Proteomes" id="UP001165060"/>
    </source>
</evidence>
<dbReference type="InterPro" id="IPR029021">
    <property type="entry name" value="Prot-tyrosine_phosphatase-like"/>
</dbReference>
<feature type="coiled-coil region" evidence="1">
    <location>
        <begin position="670"/>
        <end position="700"/>
    </location>
</feature>
<protein>
    <submittedName>
        <fullName evidence="3">Uncharacterized protein</fullName>
    </submittedName>
</protein>
<comment type="caution">
    <text evidence="3">The sequence shown here is derived from an EMBL/GenBank/DDBJ whole genome shotgun (WGS) entry which is preliminary data.</text>
</comment>
<dbReference type="SUPFAM" id="SSF52799">
    <property type="entry name" value="(Phosphotyrosine protein) phosphatases II"/>
    <property type="match status" value="1"/>
</dbReference>
<accession>A0ABQ6MKT2</accession>
<name>A0ABQ6MKT2_9STRA</name>
<feature type="coiled-coil region" evidence="1">
    <location>
        <begin position="426"/>
        <end position="460"/>
    </location>
</feature>
<sequence>MFSQYEGGGHKPREMFGTNTTIPGAVTVKVGDKTVTTHVMSNLVAQGGTASGYGNPRTRHDPTGLSARMEASQKATNEALVKADADAKKVMTGADAVDVDAEGLDGESPGPLPTPGMAQEGVTPAQLKMIKKMTPRAVSHPGVKKTYRPGDPRSPEMKARKAQMEREREELKERRRKQGFFDEDDDADDAFLEPQQPEYAEHEEELMCDRCKVLLYLPGAGGNQHIDIEEGRVRRLRGDDRDRLYSKVVRTVGSDVPAIPDHEVNEEELAEIRGFSPAVASAIEAPDINLVMEEPNSHPARPARALEEPLFLAGSVVAFEAEKHISGEENQRPGHAAWRGKELLGIVMGVPNPRHGAFGAAHRRIRGNEMMYRVRVARFIRGEYRMLPDRIDPRGLKGGVPKGGGVKILASSAPLNPDGTMKRALLVEEKSRAWAIDKEIEELEEERRVAKEEYGGAMASPTSATRDGDWNMYLSNLPPEDPFETIQDHAFKDAVVLLPEHEIMSPSEKQQGLVRDRKRLMGGLLKKLDWRLTSTDYRNTLVWWWHSVVQVGRAREYGSMVKIQKHVRRWCLRHLLTEMSAVRDDQLEWVKWWKVHRGFPYELDPEKQVKCYNVRGTSIFLPTIAITNKWTAIWMRVTKKTVKWMKQAIVNIYTFTFKKLREEVEKQRVVEAAELQKILAEEEKAMMEQLEEENAAGGSEGGSNKPWHPSMGIKNMKGALTPLPAMFCKYNSNGSLNVDDFPKFNSFQARQGGPTDTSSWLIPGQLLSGCYPDGKARMKGRQPMHPDAHAQILMSGVGTFINLMEEEEEEAFEKRKGDFMKGHDILTEMSSRFRMMRSNLQGAVKKAELVVANADMEVKAVPRYQSNDSRYKEAMVKLHEAVAKQGLAIKNREKAIADMNHFAKEFVYFRFPIKDACGCESVDKLIELCEDVERRLRNGEKIYLFSRLGHGRVGLVGACLLSRIYGCKTEEALFRVQMYHDARVSVKVSNRAYSCPQTIEQVSQVREAISRSEGMYGSLITRGEDATIVYDVKRRVGAPQLKKGKLTLIDHEAVWDAEIGQEREMDEEELEEAVTNPRHHCSATPGFGVEARVPEHVFEQKSKVKLVLSPTQLTLRPLTLTEELRENHDDHIDVLRKPLIGKDGEVYVIPKNHVPRKKISFEEQAEIEEQKREEWVRLDAKMKKKKAMMEQGGGG</sequence>